<dbReference type="AlphaFoldDB" id="A0AB35Y8U6"/>
<proteinExistence type="predicted"/>
<accession>A0AB35Y8U6</accession>
<gene>
    <name evidence="1" type="ORF">WF834_02130</name>
</gene>
<evidence type="ECO:0000313" key="1">
    <source>
        <dbReference type="EMBL" id="MEJ5194983.1"/>
    </source>
</evidence>
<name>A0AB35Y8U6_9FIRM</name>
<dbReference type="RefSeq" id="WP_270563722.1">
    <property type="nucleotide sequence ID" value="NZ_JBBFGL010000002.1"/>
</dbReference>
<comment type="caution">
    <text evidence="1">The sequence shown here is derived from an EMBL/GenBank/DDBJ whole genome shotgun (WGS) entry which is preliminary data.</text>
</comment>
<protein>
    <recommendedName>
        <fullName evidence="3">HNH endonuclease</fullName>
    </recommendedName>
</protein>
<evidence type="ECO:0008006" key="3">
    <source>
        <dbReference type="Google" id="ProtNLM"/>
    </source>
</evidence>
<evidence type="ECO:0000313" key="2">
    <source>
        <dbReference type="Proteomes" id="UP001373196"/>
    </source>
</evidence>
<dbReference type="EMBL" id="JBBFGL010000002">
    <property type="protein sequence ID" value="MEJ5194983.1"/>
    <property type="molecule type" value="Genomic_DNA"/>
</dbReference>
<dbReference type="Proteomes" id="UP001373196">
    <property type="component" value="Unassembled WGS sequence"/>
</dbReference>
<organism evidence="1 2">
    <name type="scientific">Faecalibacterium wellingii</name>
    <dbReference type="NCBI Taxonomy" id="2929491"/>
    <lineage>
        <taxon>Bacteria</taxon>
        <taxon>Bacillati</taxon>
        <taxon>Bacillota</taxon>
        <taxon>Clostridia</taxon>
        <taxon>Eubacteriales</taxon>
        <taxon>Oscillospiraceae</taxon>
        <taxon>Faecalibacterium</taxon>
    </lineage>
</organism>
<sequence>MSWEEMSRKRIKCPCGRGTISQASYMDDWNRWEDGPIEVECDFCRANYDVEGEHHNGMLMSDGTGTIYYLTPKGYPHYSGIRVEDVYPESYRLYDIPFEEYLIKNYTFRDLNFSYAEMKRVGAVSRLNGVSHRICNDHRRKFDSAKIKDIIPKIQWAIRNYARYPDNRENRDIVAAKERMEYQEYFAEKRKHQIRIDI</sequence>
<reference evidence="1" key="1">
    <citation type="submission" date="2024-03" db="EMBL/GenBank/DDBJ databases">
        <authorList>
            <person name="Plomp N."/>
            <person name="Harmsen H.J."/>
        </authorList>
    </citation>
    <scope>NUCLEOTIDE SEQUENCE</scope>
    <source>
        <strain evidence="1">HTF-128</strain>
    </source>
</reference>